<feature type="domain" description="HTH gntR-type" evidence="4">
    <location>
        <begin position="19"/>
        <end position="87"/>
    </location>
</feature>
<dbReference type="Gene3D" id="1.10.10.10">
    <property type="entry name" value="Winged helix-like DNA-binding domain superfamily/Winged helix DNA-binding domain"/>
    <property type="match status" value="1"/>
</dbReference>
<dbReference type="SMART" id="SM00895">
    <property type="entry name" value="FCD"/>
    <property type="match status" value="1"/>
</dbReference>
<name>A0ABY2Q9U9_9HYPH</name>
<gene>
    <name evidence="5" type="ORF">E6C48_03600</name>
</gene>
<keyword evidence="1" id="KW-0805">Transcription regulation</keyword>
<keyword evidence="6" id="KW-1185">Reference proteome</keyword>
<dbReference type="CDD" id="cd07377">
    <property type="entry name" value="WHTH_GntR"/>
    <property type="match status" value="1"/>
</dbReference>
<accession>A0ABY2Q9U9</accession>
<protein>
    <submittedName>
        <fullName evidence="5">GntR family transcriptional regulator</fullName>
    </submittedName>
</protein>
<reference evidence="5 6" key="1">
    <citation type="submission" date="2019-04" db="EMBL/GenBank/DDBJ databases">
        <title>Mesorhizobium composti sp. nov., isolated from compost.</title>
        <authorList>
            <person name="Lin S.-Y."/>
            <person name="Hameed A."/>
            <person name="Hsieh Y.-T."/>
            <person name="Young C.-C."/>
        </authorList>
    </citation>
    <scope>NUCLEOTIDE SEQUENCE [LARGE SCALE GENOMIC DNA]</scope>
    <source>
        <strain evidence="5 6">CC-YTH430</strain>
    </source>
</reference>
<proteinExistence type="predicted"/>
<dbReference type="InterPro" id="IPR000524">
    <property type="entry name" value="Tscrpt_reg_HTH_GntR"/>
</dbReference>
<evidence type="ECO:0000313" key="6">
    <source>
        <dbReference type="Proteomes" id="UP000306441"/>
    </source>
</evidence>
<dbReference type="PANTHER" id="PTHR43537">
    <property type="entry name" value="TRANSCRIPTIONAL REGULATOR, GNTR FAMILY"/>
    <property type="match status" value="1"/>
</dbReference>
<dbReference type="Pfam" id="PF07729">
    <property type="entry name" value="FCD"/>
    <property type="match status" value="1"/>
</dbReference>
<keyword evidence="2" id="KW-0238">DNA-binding</keyword>
<dbReference type="EMBL" id="SSNY01000002">
    <property type="protein sequence ID" value="THF58753.1"/>
    <property type="molecule type" value="Genomic_DNA"/>
</dbReference>
<dbReference type="SUPFAM" id="SSF46785">
    <property type="entry name" value="Winged helix' DNA-binding domain"/>
    <property type="match status" value="1"/>
</dbReference>
<sequence>MRREEAMGGLVFDALHRAPPLAEQVYGMVRHRVRSGTLQPGERLADGPLARTLGVSRSPVREALARLVAEGLLESGDGGVQVPVPTVTAMEEICDIRRLIEPPAAQRAARRMNEPARCALEAAVEAARLADAAGDVAGFLEANYVFRSVWVGRLDNRRLRETIFRFDDQAGAVRRMTLALPVARKEALAMLEEGLRAFREADGAAAERFARRFIDGAGHHFRQIAAAGNSGQPAVQHGPLQGV</sequence>
<dbReference type="InterPro" id="IPR008920">
    <property type="entry name" value="TF_FadR/GntR_C"/>
</dbReference>
<evidence type="ECO:0000256" key="2">
    <source>
        <dbReference type="ARBA" id="ARBA00023125"/>
    </source>
</evidence>
<evidence type="ECO:0000259" key="4">
    <source>
        <dbReference type="PROSITE" id="PS50949"/>
    </source>
</evidence>
<dbReference type="PRINTS" id="PR00035">
    <property type="entry name" value="HTHGNTR"/>
</dbReference>
<dbReference type="InterPro" id="IPR036390">
    <property type="entry name" value="WH_DNA-bd_sf"/>
</dbReference>
<dbReference type="InterPro" id="IPR036388">
    <property type="entry name" value="WH-like_DNA-bd_sf"/>
</dbReference>
<dbReference type="InterPro" id="IPR011711">
    <property type="entry name" value="GntR_C"/>
</dbReference>
<dbReference type="PROSITE" id="PS50949">
    <property type="entry name" value="HTH_GNTR"/>
    <property type="match status" value="1"/>
</dbReference>
<keyword evidence="3" id="KW-0804">Transcription</keyword>
<comment type="caution">
    <text evidence="5">The sequence shown here is derived from an EMBL/GenBank/DDBJ whole genome shotgun (WGS) entry which is preliminary data.</text>
</comment>
<dbReference type="PANTHER" id="PTHR43537:SF5">
    <property type="entry name" value="UXU OPERON TRANSCRIPTIONAL REGULATOR"/>
    <property type="match status" value="1"/>
</dbReference>
<organism evidence="5 6">
    <name type="scientific">Ollibium composti</name>
    <dbReference type="NCBI Taxonomy" id="2675109"/>
    <lineage>
        <taxon>Bacteria</taxon>
        <taxon>Pseudomonadati</taxon>
        <taxon>Pseudomonadota</taxon>
        <taxon>Alphaproteobacteria</taxon>
        <taxon>Hyphomicrobiales</taxon>
        <taxon>Phyllobacteriaceae</taxon>
        <taxon>Ollibium</taxon>
    </lineage>
</organism>
<evidence type="ECO:0000256" key="3">
    <source>
        <dbReference type="ARBA" id="ARBA00023163"/>
    </source>
</evidence>
<evidence type="ECO:0000313" key="5">
    <source>
        <dbReference type="EMBL" id="THF58753.1"/>
    </source>
</evidence>
<dbReference type="SUPFAM" id="SSF48008">
    <property type="entry name" value="GntR ligand-binding domain-like"/>
    <property type="match status" value="1"/>
</dbReference>
<dbReference type="Pfam" id="PF00392">
    <property type="entry name" value="GntR"/>
    <property type="match status" value="1"/>
</dbReference>
<dbReference type="SMART" id="SM00345">
    <property type="entry name" value="HTH_GNTR"/>
    <property type="match status" value="1"/>
</dbReference>
<dbReference type="Gene3D" id="1.20.120.530">
    <property type="entry name" value="GntR ligand-binding domain-like"/>
    <property type="match status" value="1"/>
</dbReference>
<evidence type="ECO:0000256" key="1">
    <source>
        <dbReference type="ARBA" id="ARBA00023015"/>
    </source>
</evidence>
<dbReference type="Proteomes" id="UP000306441">
    <property type="component" value="Unassembled WGS sequence"/>
</dbReference>